<sequence>MTFVSQQEVRFAHVDAAGIVFYPRYFEMLNAAVEDFFAQHVGVDFRTMHLDRGIGVPTVKLESEFATPGRLGDRLDFRIDVARVGRSSVELAIEVRCGDMLRFTARPVLVCMDLKTGRPLAWPIDMRPQEAAEAA</sequence>
<keyword evidence="1" id="KW-0378">Hydrolase</keyword>
<dbReference type="PANTHER" id="PTHR31793">
    <property type="entry name" value="4-HYDROXYBENZOYL-COA THIOESTERASE FAMILY MEMBER"/>
    <property type="match status" value="1"/>
</dbReference>
<dbReference type="CDD" id="cd00586">
    <property type="entry name" value="4HBT"/>
    <property type="match status" value="1"/>
</dbReference>
<accession>A0ABT6N3X9</accession>
<dbReference type="EC" id="3.1.2.-" evidence="1"/>
<evidence type="ECO:0000313" key="1">
    <source>
        <dbReference type="EMBL" id="MDH7640006.1"/>
    </source>
</evidence>
<dbReference type="SUPFAM" id="SSF54637">
    <property type="entry name" value="Thioesterase/thiol ester dehydrase-isomerase"/>
    <property type="match status" value="1"/>
</dbReference>
<dbReference type="InterPro" id="IPR050563">
    <property type="entry name" value="4-hydroxybenzoyl-CoA_TE"/>
</dbReference>
<dbReference type="InterPro" id="IPR029069">
    <property type="entry name" value="HotDog_dom_sf"/>
</dbReference>
<dbReference type="GO" id="GO:0016787">
    <property type="term" value="F:hydrolase activity"/>
    <property type="evidence" value="ECO:0007669"/>
    <property type="project" value="UniProtKB-KW"/>
</dbReference>
<dbReference type="EMBL" id="JARYGZ010000002">
    <property type="protein sequence ID" value="MDH7640006.1"/>
    <property type="molecule type" value="Genomic_DNA"/>
</dbReference>
<name>A0ABT6N3X9_9SPHN</name>
<dbReference type="PANTHER" id="PTHR31793:SF24">
    <property type="entry name" value="LONG-CHAIN ACYL-COA THIOESTERASE FADM"/>
    <property type="match status" value="1"/>
</dbReference>
<proteinExistence type="predicted"/>
<gene>
    <name evidence="1" type="ORF">QGN17_14815</name>
</gene>
<dbReference type="RefSeq" id="WP_281045369.1">
    <property type="nucleotide sequence ID" value="NZ_JARYGZ010000002.1"/>
</dbReference>
<protein>
    <submittedName>
        <fullName evidence="1">Thioesterase family protein</fullName>
        <ecNumber evidence="1">3.1.2.-</ecNumber>
    </submittedName>
</protein>
<evidence type="ECO:0000313" key="2">
    <source>
        <dbReference type="Proteomes" id="UP001160625"/>
    </source>
</evidence>
<dbReference type="Gene3D" id="3.10.129.10">
    <property type="entry name" value="Hotdog Thioesterase"/>
    <property type="match status" value="1"/>
</dbReference>
<dbReference type="Pfam" id="PF13279">
    <property type="entry name" value="4HBT_2"/>
    <property type="match status" value="1"/>
</dbReference>
<organism evidence="1 2">
    <name type="scientific">Sphingomonas oryzagri</name>
    <dbReference type="NCBI Taxonomy" id="3042314"/>
    <lineage>
        <taxon>Bacteria</taxon>
        <taxon>Pseudomonadati</taxon>
        <taxon>Pseudomonadota</taxon>
        <taxon>Alphaproteobacteria</taxon>
        <taxon>Sphingomonadales</taxon>
        <taxon>Sphingomonadaceae</taxon>
        <taxon>Sphingomonas</taxon>
    </lineage>
</organism>
<keyword evidence="2" id="KW-1185">Reference proteome</keyword>
<dbReference type="Proteomes" id="UP001160625">
    <property type="component" value="Unassembled WGS sequence"/>
</dbReference>
<comment type="caution">
    <text evidence="1">The sequence shown here is derived from an EMBL/GenBank/DDBJ whole genome shotgun (WGS) entry which is preliminary data.</text>
</comment>
<reference evidence="1" key="1">
    <citation type="submission" date="2023-04" db="EMBL/GenBank/DDBJ databases">
        <title>Sphingomonas sp. MAHUQ-71 isolated from rice field.</title>
        <authorList>
            <person name="Huq M.A."/>
        </authorList>
    </citation>
    <scope>NUCLEOTIDE SEQUENCE</scope>
    <source>
        <strain evidence="1">MAHUQ-71</strain>
    </source>
</reference>